<comment type="caution">
    <text evidence="1">The sequence shown here is derived from an EMBL/GenBank/DDBJ whole genome shotgun (WGS) entry which is preliminary data.</text>
</comment>
<evidence type="ECO:0000313" key="2">
    <source>
        <dbReference type="Proteomes" id="UP000216004"/>
    </source>
</evidence>
<proteinExistence type="predicted"/>
<accession>A0A261EVI1</accession>
<protein>
    <submittedName>
        <fullName evidence="1">Uncharacterized protein</fullName>
    </submittedName>
</protein>
<gene>
    <name evidence="1" type="ORF">BOCO_0057</name>
</gene>
<organism evidence="1 2">
    <name type="scientific">Bombiscardovia coagulans</name>
    <dbReference type="NCBI Taxonomy" id="686666"/>
    <lineage>
        <taxon>Bacteria</taxon>
        <taxon>Bacillati</taxon>
        <taxon>Actinomycetota</taxon>
        <taxon>Actinomycetes</taxon>
        <taxon>Bifidobacteriales</taxon>
        <taxon>Bifidobacteriaceae</taxon>
        <taxon>Bombiscardovia</taxon>
    </lineage>
</organism>
<dbReference type="AlphaFoldDB" id="A0A261EVI1"/>
<keyword evidence="2" id="KW-1185">Reference proteome</keyword>
<dbReference type="EMBL" id="MWWS01000002">
    <property type="protein sequence ID" value="OZG50871.1"/>
    <property type="molecule type" value="Genomic_DNA"/>
</dbReference>
<evidence type="ECO:0000313" key="1">
    <source>
        <dbReference type="EMBL" id="OZG50871.1"/>
    </source>
</evidence>
<dbReference type="RefSeq" id="WP_158520379.1">
    <property type="nucleotide sequence ID" value="NZ_MWWS01000002.1"/>
</dbReference>
<sequence>MGIFDKIARICWAVNAESQSKTGKLLYGLLFRVFAVIDRGFGGLGHYFDRLYS</sequence>
<dbReference type="Proteomes" id="UP000216004">
    <property type="component" value="Unassembled WGS sequence"/>
</dbReference>
<name>A0A261EVI1_9BIFI</name>
<reference evidence="1 2" key="1">
    <citation type="journal article" date="2017" name="BMC Genomics">
        <title>Comparative genomic and phylogenomic analyses of the Bifidobacteriaceae family.</title>
        <authorList>
            <person name="Lugli G.A."/>
            <person name="Milani C."/>
            <person name="Turroni F."/>
            <person name="Duranti S."/>
            <person name="Mancabelli L."/>
            <person name="Mangifesta M."/>
            <person name="Ferrario C."/>
            <person name="Modesto M."/>
            <person name="Mattarelli P."/>
            <person name="Jiri K."/>
            <person name="van Sinderen D."/>
            <person name="Ventura M."/>
        </authorList>
    </citation>
    <scope>NUCLEOTIDE SEQUENCE [LARGE SCALE GENOMIC DNA]</scope>
    <source>
        <strain evidence="1 2">DSM 22924</strain>
    </source>
</reference>